<proteinExistence type="inferred from homology"/>
<evidence type="ECO:0000256" key="1">
    <source>
        <dbReference type="ARBA" id="ARBA00009477"/>
    </source>
</evidence>
<keyword evidence="2" id="KW-0732">Signal</keyword>
<feature type="chain" id="PRO_5045270386" evidence="2">
    <location>
        <begin position="25"/>
        <end position="258"/>
    </location>
</feature>
<evidence type="ECO:0000256" key="2">
    <source>
        <dbReference type="SAM" id="SignalP"/>
    </source>
</evidence>
<protein>
    <submittedName>
        <fullName evidence="4">Efflux RND transporter periplasmic adaptor subunit</fullName>
    </submittedName>
</protein>
<dbReference type="SUPFAM" id="SSF111369">
    <property type="entry name" value="HlyD-like secretion proteins"/>
    <property type="match status" value="1"/>
</dbReference>
<dbReference type="EMBL" id="CP148074">
    <property type="protein sequence ID" value="WXL25521.1"/>
    <property type="molecule type" value="Genomic_DNA"/>
</dbReference>
<comment type="similarity">
    <text evidence="1">Belongs to the membrane fusion protein (MFP) (TC 8.A.1) family.</text>
</comment>
<feature type="domain" description="CzcB-like barrel-sandwich hybrid" evidence="3">
    <location>
        <begin position="49"/>
        <end position="160"/>
    </location>
</feature>
<dbReference type="Proteomes" id="UP001476583">
    <property type="component" value="Chromosome"/>
</dbReference>
<sequence>MCVGTKRASIVLLALAAVASHSWAQNDADAVLADPNAIRVLLSAQTETTLVAQMMGQIATLNASLGATVKKGQTLVGFDCAEAQARLKMAQAERDSAKETLSVKDNLRKLDAAGDLEVSLARTELRRSEAAVAMSTAQMAHCTVLAPFDGRVVKTHVKPYQGVNVGAPLVELVSSGALKIRLNVPSRLLSEINPGTPFSVEIDETGRSYSAKVTAINGRVDAVAQTIELEGRLDEVSAELLPGMSGVARFVADTPASL</sequence>
<feature type="signal peptide" evidence="2">
    <location>
        <begin position="1"/>
        <end position="24"/>
    </location>
</feature>
<dbReference type="Gene3D" id="2.40.50.100">
    <property type="match status" value="1"/>
</dbReference>
<evidence type="ECO:0000313" key="5">
    <source>
        <dbReference type="Proteomes" id="UP001476583"/>
    </source>
</evidence>
<accession>A0ABZ2RLG5</accession>
<dbReference type="InterPro" id="IPR058647">
    <property type="entry name" value="BSH_CzcB-like"/>
</dbReference>
<organism evidence="4 5">
    <name type="scientific">Ectopseudomonas mendocina</name>
    <name type="common">Pseudomonas mendocina</name>
    <dbReference type="NCBI Taxonomy" id="300"/>
    <lineage>
        <taxon>Bacteria</taxon>
        <taxon>Pseudomonadati</taxon>
        <taxon>Pseudomonadota</taxon>
        <taxon>Gammaproteobacteria</taxon>
        <taxon>Pseudomonadales</taxon>
        <taxon>Pseudomonadaceae</taxon>
        <taxon>Ectopseudomonas</taxon>
    </lineage>
</organism>
<evidence type="ECO:0000259" key="3">
    <source>
        <dbReference type="Pfam" id="PF25973"/>
    </source>
</evidence>
<dbReference type="PANTHER" id="PTHR30469">
    <property type="entry name" value="MULTIDRUG RESISTANCE PROTEIN MDTA"/>
    <property type="match status" value="1"/>
</dbReference>
<dbReference type="InterPro" id="IPR006143">
    <property type="entry name" value="RND_pump_MFP"/>
</dbReference>
<name>A0ABZ2RLG5_ECTME</name>
<gene>
    <name evidence="4" type="ORF">WG219_19840</name>
</gene>
<dbReference type="NCBIfam" id="TIGR01730">
    <property type="entry name" value="RND_mfp"/>
    <property type="match status" value="1"/>
</dbReference>
<dbReference type="Gene3D" id="2.40.30.170">
    <property type="match status" value="1"/>
</dbReference>
<reference evidence="4 5" key="1">
    <citation type="submission" date="2024-03" db="EMBL/GenBank/DDBJ databases">
        <title>Complete genome of BD2.</title>
        <authorList>
            <person name="Cao G."/>
        </authorList>
    </citation>
    <scope>NUCLEOTIDE SEQUENCE [LARGE SCALE GENOMIC DNA]</scope>
    <source>
        <strain evidence="4 5">BD2</strain>
    </source>
</reference>
<evidence type="ECO:0000313" key="4">
    <source>
        <dbReference type="EMBL" id="WXL25521.1"/>
    </source>
</evidence>
<dbReference type="Pfam" id="PF25973">
    <property type="entry name" value="BSH_CzcB"/>
    <property type="match status" value="1"/>
</dbReference>
<keyword evidence="5" id="KW-1185">Reference proteome</keyword>